<evidence type="ECO:0000313" key="2">
    <source>
        <dbReference type="EMBL" id="KAK1401790.1"/>
    </source>
</evidence>
<dbReference type="Pfam" id="PF00069">
    <property type="entry name" value="Pkinase"/>
    <property type="match status" value="1"/>
</dbReference>
<dbReference type="GO" id="GO:0016567">
    <property type="term" value="P:protein ubiquitination"/>
    <property type="evidence" value="ECO:0007669"/>
    <property type="project" value="InterPro"/>
</dbReference>
<evidence type="ECO:0000259" key="1">
    <source>
        <dbReference type="PROSITE" id="PS50011"/>
    </source>
</evidence>
<dbReference type="Gene3D" id="1.10.510.10">
    <property type="entry name" value="Transferase(Phosphotransferase) domain 1"/>
    <property type="match status" value="1"/>
</dbReference>
<dbReference type="PANTHER" id="PTHR46960">
    <property type="entry name" value="E3 UBIQUITIN-PROTEIN LIGASE KEG"/>
    <property type="match status" value="1"/>
</dbReference>
<name>A0AAD8N4Y6_9APIA</name>
<proteinExistence type="predicted"/>
<dbReference type="GO" id="GO:0004842">
    <property type="term" value="F:ubiquitin-protein transferase activity"/>
    <property type="evidence" value="ECO:0007669"/>
    <property type="project" value="InterPro"/>
</dbReference>
<dbReference type="InterPro" id="IPR000719">
    <property type="entry name" value="Prot_kinase_dom"/>
</dbReference>
<dbReference type="GO" id="GO:0005769">
    <property type="term" value="C:early endosome"/>
    <property type="evidence" value="ECO:0007669"/>
    <property type="project" value="TreeGrafter"/>
</dbReference>
<accession>A0AAD8N4Y6</accession>
<dbReference type="Gene3D" id="3.70.10.10">
    <property type="match status" value="1"/>
</dbReference>
<dbReference type="InterPro" id="IPR044584">
    <property type="entry name" value="KEG"/>
</dbReference>
<reference evidence="2" key="2">
    <citation type="submission" date="2023-05" db="EMBL/GenBank/DDBJ databases">
        <authorList>
            <person name="Schelkunov M.I."/>
        </authorList>
    </citation>
    <scope>NUCLEOTIDE SEQUENCE</scope>
    <source>
        <strain evidence="2">Hsosn_3</strain>
        <tissue evidence="2">Leaf</tissue>
    </source>
</reference>
<protein>
    <recommendedName>
        <fullName evidence="1">Protein kinase domain-containing protein</fullName>
    </recommendedName>
</protein>
<sequence>MVLKHTDPTAHAEVTAIRELTFHRLNSSRSAYQSISLNPDLFDAYTISGGAKIQCSVIFKWTLDCDNVYNFLAQRDDFNRYRADIARGVGELHAAGVVYMNIKPSNILLDASARAVVSDYGLPLILKKSTCLKSGSESDPPEFIHVWTVPCSVRTTLLQRHGSQ</sequence>
<dbReference type="GO" id="GO:0005802">
    <property type="term" value="C:trans-Golgi network"/>
    <property type="evidence" value="ECO:0007669"/>
    <property type="project" value="TreeGrafter"/>
</dbReference>
<dbReference type="GO" id="GO:0009788">
    <property type="term" value="P:negative regulation of abscisic acid-activated signaling pathway"/>
    <property type="evidence" value="ECO:0007669"/>
    <property type="project" value="TreeGrafter"/>
</dbReference>
<dbReference type="EMBL" id="JAUIZM010000001">
    <property type="protein sequence ID" value="KAK1401790.1"/>
    <property type="molecule type" value="Genomic_DNA"/>
</dbReference>
<dbReference type="GO" id="GO:0045324">
    <property type="term" value="P:late endosome to vacuole transport"/>
    <property type="evidence" value="ECO:0007669"/>
    <property type="project" value="TreeGrafter"/>
</dbReference>
<dbReference type="PROSITE" id="PS50011">
    <property type="entry name" value="PROTEIN_KINASE_DOM"/>
    <property type="match status" value="1"/>
</dbReference>
<dbReference type="Proteomes" id="UP001237642">
    <property type="component" value="Unassembled WGS sequence"/>
</dbReference>
<dbReference type="PANTHER" id="PTHR46960:SF1">
    <property type="entry name" value="E3 UBIQUITIN-PROTEIN LIGASE KEG"/>
    <property type="match status" value="1"/>
</dbReference>
<dbReference type="GO" id="GO:0005524">
    <property type="term" value="F:ATP binding"/>
    <property type="evidence" value="ECO:0007669"/>
    <property type="project" value="InterPro"/>
</dbReference>
<gene>
    <name evidence="2" type="ORF">POM88_001395</name>
</gene>
<feature type="domain" description="Protein kinase" evidence="1">
    <location>
        <begin position="1"/>
        <end position="164"/>
    </location>
</feature>
<reference evidence="2" key="1">
    <citation type="submission" date="2023-02" db="EMBL/GenBank/DDBJ databases">
        <title>Genome of toxic invasive species Heracleum sosnowskyi carries increased number of genes despite the absence of recent whole-genome duplications.</title>
        <authorList>
            <person name="Schelkunov M."/>
            <person name="Shtratnikova V."/>
            <person name="Makarenko M."/>
            <person name="Klepikova A."/>
            <person name="Omelchenko D."/>
            <person name="Novikova G."/>
            <person name="Obukhova E."/>
            <person name="Bogdanov V."/>
            <person name="Penin A."/>
            <person name="Logacheva M."/>
        </authorList>
    </citation>
    <scope>NUCLEOTIDE SEQUENCE</scope>
    <source>
        <strain evidence="2">Hsosn_3</strain>
        <tissue evidence="2">Leaf</tissue>
    </source>
</reference>
<dbReference type="GO" id="GO:0006952">
    <property type="term" value="P:defense response"/>
    <property type="evidence" value="ECO:0007669"/>
    <property type="project" value="InterPro"/>
</dbReference>
<dbReference type="InterPro" id="IPR011009">
    <property type="entry name" value="Kinase-like_dom_sf"/>
</dbReference>
<dbReference type="GO" id="GO:0009738">
    <property type="term" value="P:abscisic acid-activated signaling pathway"/>
    <property type="evidence" value="ECO:0007669"/>
    <property type="project" value="InterPro"/>
</dbReference>
<dbReference type="AlphaFoldDB" id="A0AAD8N4Y6"/>
<dbReference type="GO" id="GO:0004672">
    <property type="term" value="F:protein kinase activity"/>
    <property type="evidence" value="ECO:0007669"/>
    <property type="project" value="InterPro"/>
</dbReference>
<dbReference type="SUPFAM" id="SSF56112">
    <property type="entry name" value="Protein kinase-like (PK-like)"/>
    <property type="match status" value="1"/>
</dbReference>
<comment type="caution">
    <text evidence="2">The sequence shown here is derived from an EMBL/GenBank/DDBJ whole genome shotgun (WGS) entry which is preliminary data.</text>
</comment>
<evidence type="ECO:0000313" key="3">
    <source>
        <dbReference type="Proteomes" id="UP001237642"/>
    </source>
</evidence>
<keyword evidence="3" id="KW-1185">Reference proteome</keyword>
<organism evidence="2 3">
    <name type="scientific">Heracleum sosnowskyi</name>
    <dbReference type="NCBI Taxonomy" id="360622"/>
    <lineage>
        <taxon>Eukaryota</taxon>
        <taxon>Viridiplantae</taxon>
        <taxon>Streptophyta</taxon>
        <taxon>Embryophyta</taxon>
        <taxon>Tracheophyta</taxon>
        <taxon>Spermatophyta</taxon>
        <taxon>Magnoliopsida</taxon>
        <taxon>eudicotyledons</taxon>
        <taxon>Gunneridae</taxon>
        <taxon>Pentapetalae</taxon>
        <taxon>asterids</taxon>
        <taxon>campanulids</taxon>
        <taxon>Apiales</taxon>
        <taxon>Apiaceae</taxon>
        <taxon>Apioideae</taxon>
        <taxon>apioid superclade</taxon>
        <taxon>Tordylieae</taxon>
        <taxon>Tordyliinae</taxon>
        <taxon>Heracleum</taxon>
    </lineage>
</organism>